<name>A0A6S8C8J6_9STRA</name>
<feature type="compositionally biased region" description="Basic residues" evidence="2">
    <location>
        <begin position="85"/>
        <end position="96"/>
    </location>
</feature>
<gene>
    <name evidence="3" type="ORF">ASTO00021_LOCUS7925</name>
    <name evidence="4" type="ORF">ASTO00021_LOCUS7926</name>
</gene>
<evidence type="ECO:0000313" key="4">
    <source>
        <dbReference type="EMBL" id="CAE0437669.1"/>
    </source>
</evidence>
<feature type="region of interest" description="Disordered" evidence="2">
    <location>
        <begin position="54"/>
        <end position="96"/>
    </location>
</feature>
<dbReference type="EMBL" id="HBIN01010592">
    <property type="protein sequence ID" value="CAE0437668.1"/>
    <property type="molecule type" value="Transcribed_RNA"/>
</dbReference>
<proteinExistence type="predicted"/>
<organism evidence="4">
    <name type="scientific">Aplanochytrium stocchinoi</name>
    <dbReference type="NCBI Taxonomy" id="215587"/>
    <lineage>
        <taxon>Eukaryota</taxon>
        <taxon>Sar</taxon>
        <taxon>Stramenopiles</taxon>
        <taxon>Bigyra</taxon>
        <taxon>Labyrinthulomycetes</taxon>
        <taxon>Thraustochytrida</taxon>
        <taxon>Thraustochytriidae</taxon>
        <taxon>Aplanochytrium</taxon>
    </lineage>
</organism>
<evidence type="ECO:0000256" key="1">
    <source>
        <dbReference type="SAM" id="Coils"/>
    </source>
</evidence>
<evidence type="ECO:0008006" key="5">
    <source>
        <dbReference type="Google" id="ProtNLM"/>
    </source>
</evidence>
<protein>
    <recommendedName>
        <fullName evidence="5">BZIP domain-containing protein</fullName>
    </recommendedName>
</protein>
<accession>A0A6S8C8J6</accession>
<dbReference type="CDD" id="cd14686">
    <property type="entry name" value="bZIP"/>
    <property type="match status" value="1"/>
</dbReference>
<evidence type="ECO:0000256" key="2">
    <source>
        <dbReference type="SAM" id="MobiDB-lite"/>
    </source>
</evidence>
<evidence type="ECO:0000313" key="3">
    <source>
        <dbReference type="EMBL" id="CAE0437668.1"/>
    </source>
</evidence>
<sequence>MENGFLPEIEDDFVLDFDSLGSNSSMVGLRDLYSESENWETIGSSDVASLAARSGVTSTGSGEENSASIDSSHDSETQDTTASSKMRKMQRAKSCREYRAKRRLKKETLQARNQELEAEQKQFLREIAKLQNEIEGLKNHTVEPFSMKTENRILRSELKRHKTLVSHLKSLLTNFPDHALSSEDKYDIVNSAMESGAGQLLGWCRTSVMDPTNWRVVEINHGLKDECFKNLKVVCRYQLLPFAAKVESATRIISRLDFYNMPEGFVKFLEQLDHADGKEMKQFCEEINEKHSMRLDLCDKEINNLFGNLCLDDIREANTNVCDTYKNKFDSLRMYRVESGPLIEIPFTTSVLQMSCLKSVSSFAFPRVDDAMGFFVPHNITSQDRRPFSVSGSDLIEIHATVSIMIPSQLVNEFHENETTYVSNDRVEGFLAVISPDPSFPNMVHVTSTELNEEERKMVDTPYGRVHTFPLTSQLDVFKSLLEMANKQGYFDAQAS</sequence>
<feature type="coiled-coil region" evidence="1">
    <location>
        <begin position="99"/>
        <end position="140"/>
    </location>
</feature>
<dbReference type="EMBL" id="HBIN01010593">
    <property type="protein sequence ID" value="CAE0437669.1"/>
    <property type="molecule type" value="Transcribed_RNA"/>
</dbReference>
<keyword evidence="1" id="KW-0175">Coiled coil</keyword>
<dbReference type="AlphaFoldDB" id="A0A6S8C8J6"/>
<feature type="compositionally biased region" description="Polar residues" evidence="2">
    <location>
        <begin position="55"/>
        <end position="70"/>
    </location>
</feature>
<reference evidence="4" key="1">
    <citation type="submission" date="2021-01" db="EMBL/GenBank/DDBJ databases">
        <authorList>
            <person name="Corre E."/>
            <person name="Pelletier E."/>
            <person name="Niang G."/>
            <person name="Scheremetjew M."/>
            <person name="Finn R."/>
            <person name="Kale V."/>
            <person name="Holt S."/>
            <person name="Cochrane G."/>
            <person name="Meng A."/>
            <person name="Brown T."/>
            <person name="Cohen L."/>
        </authorList>
    </citation>
    <scope>NUCLEOTIDE SEQUENCE</scope>
    <source>
        <strain evidence="4">GSBS06</strain>
    </source>
</reference>